<feature type="transmembrane region" description="Helical" evidence="9">
    <location>
        <begin position="246"/>
        <end position="267"/>
    </location>
</feature>
<dbReference type="PANTHER" id="PTHR24002:SF3">
    <property type="entry name" value="SOLUTE CARRIER FAMILY 22 MEMBER 18"/>
    <property type="match status" value="1"/>
</dbReference>
<feature type="domain" description="Major facilitator superfamily (MFS) profile" evidence="10">
    <location>
        <begin position="35"/>
        <end position="421"/>
    </location>
</feature>
<dbReference type="EMBL" id="VYZI01000075">
    <property type="protein sequence ID" value="NWR71935.1"/>
    <property type="molecule type" value="Genomic_DNA"/>
</dbReference>
<dbReference type="GO" id="GO:0022857">
    <property type="term" value="F:transmembrane transporter activity"/>
    <property type="evidence" value="ECO:0007669"/>
    <property type="project" value="InterPro"/>
</dbReference>
<keyword evidence="3 9" id="KW-0812">Transmembrane</keyword>
<evidence type="ECO:0000256" key="3">
    <source>
        <dbReference type="ARBA" id="ARBA00022692"/>
    </source>
</evidence>
<dbReference type="InterPro" id="IPR020846">
    <property type="entry name" value="MFS_dom"/>
</dbReference>
<dbReference type="GO" id="GO:0005635">
    <property type="term" value="C:nuclear envelope"/>
    <property type="evidence" value="ECO:0007669"/>
    <property type="project" value="TreeGrafter"/>
</dbReference>
<dbReference type="PANTHER" id="PTHR24002">
    <property type="entry name" value="SOLUTE CARRIER FAMILY 22 MEMBER 18"/>
    <property type="match status" value="1"/>
</dbReference>
<evidence type="ECO:0000256" key="2">
    <source>
        <dbReference type="ARBA" id="ARBA00022475"/>
    </source>
</evidence>
<feature type="region of interest" description="Disordered" evidence="8">
    <location>
        <begin position="1"/>
        <end position="22"/>
    </location>
</feature>
<dbReference type="AlphaFoldDB" id="A0A7K4ZKI3"/>
<sequence length="427" mass="45674">LNTMNTKASSGGEDKSSTMRTETLGESGYSGHIKRGQVILVAYLIATLDLTFLFMQMGVMPYLAKSLGLDSVGFGYLQTTFGVLQLVGGPIFGRFADQYGTRAALILSCASGSAFFLLMSVSTNIPLLFLSRLPSVFMHGLPGAQKVITDLTTSSQRADALGKLGLCFGIGIIIGSALGGVLSTKFGIFVPAYVGLVGNLINTMLAMVWIPLQAKPKSDHGTSQSGGMFSIREILRLMKFPGVMEIFIVKVLAGLPIGLFLIMFSIISMDFFGLEAVESGYLMSYFGVLQMVVQGLVVGKLTNHCTERTLLQLSIFVFAGVGLGMALMKTVWHYCVIAVPLVFAFSTLGTITDSILTKAVPSSDTGTMLGICASVHPLTRTVGPTIGGVLYKQFGVSSFGYLQLIVNIGLFVYLFKSNIPLREMKGQ</sequence>
<dbReference type="FunFam" id="1.20.1250.20:FF:000297">
    <property type="entry name" value="Solute carrier family 22 member 18"/>
    <property type="match status" value="1"/>
</dbReference>
<feature type="transmembrane region" description="Helical" evidence="9">
    <location>
        <begin position="279"/>
        <end position="297"/>
    </location>
</feature>
<dbReference type="Gene3D" id="1.20.1250.20">
    <property type="entry name" value="MFS general substrate transporter like domains"/>
    <property type="match status" value="1"/>
</dbReference>
<dbReference type="OrthoDB" id="440553at2759"/>
<dbReference type="Pfam" id="PF07690">
    <property type="entry name" value="MFS_1"/>
    <property type="match status" value="1"/>
</dbReference>
<dbReference type="InterPro" id="IPR001958">
    <property type="entry name" value="Tet-R_TetA/multi-R_MdtG-like"/>
</dbReference>
<evidence type="ECO:0000256" key="8">
    <source>
        <dbReference type="SAM" id="MobiDB-lite"/>
    </source>
</evidence>
<reference evidence="11 12" key="1">
    <citation type="submission" date="2019-09" db="EMBL/GenBank/DDBJ databases">
        <title>Bird 10,000 Genomes (B10K) Project - Family phase.</title>
        <authorList>
            <person name="Zhang G."/>
        </authorList>
    </citation>
    <scope>NUCLEOTIDE SEQUENCE [LARGE SCALE GENOMIC DNA]</scope>
    <source>
        <strain evidence="11">B10K-DU-017-25</strain>
        <tissue evidence="11">Mixed tissue sample</tissue>
    </source>
</reference>
<keyword evidence="12" id="KW-1185">Reference proteome</keyword>
<protein>
    <recommendedName>
        <fullName evidence="6">Organic cation transporter-like protein 2</fullName>
    </recommendedName>
</protein>
<evidence type="ECO:0000256" key="5">
    <source>
        <dbReference type="ARBA" id="ARBA00023136"/>
    </source>
</evidence>
<feature type="transmembrane region" description="Helical" evidence="9">
    <location>
        <begin position="160"/>
        <end position="181"/>
    </location>
</feature>
<dbReference type="PROSITE" id="PS50850">
    <property type="entry name" value="MFS"/>
    <property type="match status" value="1"/>
</dbReference>
<feature type="transmembrane region" description="Helical" evidence="9">
    <location>
        <begin position="105"/>
        <end position="129"/>
    </location>
</feature>
<evidence type="ECO:0000313" key="12">
    <source>
        <dbReference type="Proteomes" id="UP000517892"/>
    </source>
</evidence>
<feature type="non-terminal residue" evidence="11">
    <location>
        <position position="1"/>
    </location>
</feature>
<keyword evidence="5 9" id="KW-0472">Membrane</keyword>
<evidence type="ECO:0000259" key="10">
    <source>
        <dbReference type="PROSITE" id="PS50850"/>
    </source>
</evidence>
<accession>A0A7K4ZKI3</accession>
<dbReference type="CDD" id="cd17331">
    <property type="entry name" value="MFS_SLC22A18"/>
    <property type="match status" value="1"/>
</dbReference>
<evidence type="ECO:0000256" key="4">
    <source>
        <dbReference type="ARBA" id="ARBA00022989"/>
    </source>
</evidence>
<comment type="function">
    <text evidence="7">May act as a transporter of organic cations based on a proton efflux antiport mechanism. May play a role in the transport of chloroquine and quinidine-related compounds in kidney. Plays a role in the regulation of lipid metabolism.</text>
</comment>
<feature type="transmembrane region" description="Helical" evidence="9">
    <location>
        <begin position="75"/>
        <end position="93"/>
    </location>
</feature>
<feature type="transmembrane region" description="Helical" evidence="9">
    <location>
        <begin position="334"/>
        <end position="352"/>
    </location>
</feature>
<evidence type="ECO:0000256" key="6">
    <source>
        <dbReference type="ARBA" id="ARBA00078639"/>
    </source>
</evidence>
<feature type="non-terminal residue" evidence="11">
    <location>
        <position position="427"/>
    </location>
</feature>
<comment type="subcellular location">
    <subcellularLocation>
        <location evidence="1">Apical cell membrane</location>
        <topology evidence="1">Multi-pass membrane protein</topology>
    </subcellularLocation>
</comment>
<comment type="caution">
    <text evidence="11">The sequence shown here is derived from an EMBL/GenBank/DDBJ whole genome shotgun (WGS) entry which is preliminary data.</text>
</comment>
<gene>
    <name evidence="11" type="primary">Slc22a18</name>
    <name evidence="11" type="ORF">CENUNI_R10593</name>
</gene>
<dbReference type="GO" id="GO:0016324">
    <property type="term" value="C:apical plasma membrane"/>
    <property type="evidence" value="ECO:0007669"/>
    <property type="project" value="UniProtKB-SubCell"/>
</dbReference>
<name>A0A7K4ZKI3_9AVES</name>
<evidence type="ECO:0000256" key="1">
    <source>
        <dbReference type="ARBA" id="ARBA00004424"/>
    </source>
</evidence>
<evidence type="ECO:0000313" key="11">
    <source>
        <dbReference type="EMBL" id="NWR71935.1"/>
    </source>
</evidence>
<dbReference type="SUPFAM" id="SSF103473">
    <property type="entry name" value="MFS general substrate transporter"/>
    <property type="match status" value="1"/>
</dbReference>
<dbReference type="InterPro" id="IPR036259">
    <property type="entry name" value="MFS_trans_sf"/>
</dbReference>
<feature type="transmembrane region" description="Helical" evidence="9">
    <location>
        <begin position="38"/>
        <end position="63"/>
    </location>
</feature>
<evidence type="ECO:0000256" key="9">
    <source>
        <dbReference type="SAM" id="Phobius"/>
    </source>
</evidence>
<evidence type="ECO:0000256" key="7">
    <source>
        <dbReference type="ARBA" id="ARBA00093348"/>
    </source>
</evidence>
<feature type="transmembrane region" description="Helical" evidence="9">
    <location>
        <begin position="394"/>
        <end position="415"/>
    </location>
</feature>
<organism evidence="11 12">
    <name type="scientific">Centropus unirufus</name>
    <dbReference type="NCBI Taxonomy" id="1118519"/>
    <lineage>
        <taxon>Eukaryota</taxon>
        <taxon>Metazoa</taxon>
        <taxon>Chordata</taxon>
        <taxon>Craniata</taxon>
        <taxon>Vertebrata</taxon>
        <taxon>Euteleostomi</taxon>
        <taxon>Archelosauria</taxon>
        <taxon>Archosauria</taxon>
        <taxon>Dinosauria</taxon>
        <taxon>Saurischia</taxon>
        <taxon>Theropoda</taxon>
        <taxon>Coelurosauria</taxon>
        <taxon>Aves</taxon>
        <taxon>Neognathae</taxon>
        <taxon>Neoaves</taxon>
        <taxon>Otidimorphae</taxon>
        <taxon>Cuculiformes</taxon>
        <taxon>Centropidae</taxon>
        <taxon>Centropus</taxon>
    </lineage>
</organism>
<dbReference type="PRINTS" id="PR01035">
    <property type="entry name" value="TCRTETA"/>
</dbReference>
<keyword evidence="4 9" id="KW-1133">Transmembrane helix</keyword>
<dbReference type="Proteomes" id="UP000517892">
    <property type="component" value="Unassembled WGS sequence"/>
</dbReference>
<keyword evidence="2" id="KW-1003">Cell membrane</keyword>
<feature type="transmembrane region" description="Helical" evidence="9">
    <location>
        <begin position="188"/>
        <end position="210"/>
    </location>
</feature>
<dbReference type="InterPro" id="IPR011701">
    <property type="entry name" value="MFS"/>
</dbReference>
<feature type="transmembrane region" description="Helical" evidence="9">
    <location>
        <begin position="309"/>
        <end position="327"/>
    </location>
</feature>
<proteinExistence type="predicted"/>